<keyword evidence="3" id="KW-1185">Reference proteome</keyword>
<name>A0A9J5X7H0_SOLCO</name>
<evidence type="ECO:0000313" key="3">
    <source>
        <dbReference type="Proteomes" id="UP000824120"/>
    </source>
</evidence>
<organism evidence="2 3">
    <name type="scientific">Solanum commersonii</name>
    <name type="common">Commerson's wild potato</name>
    <name type="synonym">Commerson's nightshade</name>
    <dbReference type="NCBI Taxonomy" id="4109"/>
    <lineage>
        <taxon>Eukaryota</taxon>
        <taxon>Viridiplantae</taxon>
        <taxon>Streptophyta</taxon>
        <taxon>Embryophyta</taxon>
        <taxon>Tracheophyta</taxon>
        <taxon>Spermatophyta</taxon>
        <taxon>Magnoliopsida</taxon>
        <taxon>eudicotyledons</taxon>
        <taxon>Gunneridae</taxon>
        <taxon>Pentapetalae</taxon>
        <taxon>asterids</taxon>
        <taxon>lamiids</taxon>
        <taxon>Solanales</taxon>
        <taxon>Solanaceae</taxon>
        <taxon>Solanoideae</taxon>
        <taxon>Solaneae</taxon>
        <taxon>Solanum</taxon>
    </lineage>
</organism>
<dbReference type="EMBL" id="JACXVP010000009">
    <property type="protein sequence ID" value="KAG5583802.1"/>
    <property type="molecule type" value="Genomic_DNA"/>
</dbReference>
<protein>
    <submittedName>
        <fullName evidence="2">Uncharacterized protein</fullName>
    </submittedName>
</protein>
<reference evidence="2 3" key="1">
    <citation type="submission" date="2020-09" db="EMBL/GenBank/DDBJ databases">
        <title>De no assembly of potato wild relative species, Solanum commersonii.</title>
        <authorList>
            <person name="Cho K."/>
        </authorList>
    </citation>
    <scope>NUCLEOTIDE SEQUENCE [LARGE SCALE GENOMIC DNA]</scope>
    <source>
        <strain evidence="2">LZ3.2</strain>
        <tissue evidence="2">Leaf</tissue>
    </source>
</reference>
<feature type="coiled-coil region" evidence="1">
    <location>
        <begin position="140"/>
        <end position="178"/>
    </location>
</feature>
<keyword evidence="1" id="KW-0175">Coiled coil</keyword>
<comment type="caution">
    <text evidence="2">The sequence shown here is derived from an EMBL/GenBank/DDBJ whole genome shotgun (WGS) entry which is preliminary data.</text>
</comment>
<dbReference type="AlphaFoldDB" id="A0A9J5X7H0"/>
<dbReference type="Proteomes" id="UP000824120">
    <property type="component" value="Chromosome 9"/>
</dbReference>
<gene>
    <name evidence="2" type="ORF">H5410_044236</name>
</gene>
<sequence length="207" mass="23217">MNPKNVNDSEICTEQQHLHASVRRAINAQAAAPVAGSSEELQDLARCGSKATKHAFPSLRGCEMETRVAPRGDESILGVHLTLFRKGLNLQVDNIPIAGSAGLEINFPTESHRGGIRARSNSLASSQLAARKEDKESKTLIELREVRREAQEMHDEFLRKQEDDKYALERMTQELERLRSGLGELNLWIGDKKSGMCLEDWEEKGRR</sequence>
<evidence type="ECO:0000313" key="2">
    <source>
        <dbReference type="EMBL" id="KAG5583802.1"/>
    </source>
</evidence>
<proteinExistence type="predicted"/>
<dbReference type="OrthoDB" id="1315437at2759"/>
<feature type="non-terminal residue" evidence="2">
    <location>
        <position position="1"/>
    </location>
</feature>
<accession>A0A9J5X7H0</accession>
<evidence type="ECO:0000256" key="1">
    <source>
        <dbReference type="SAM" id="Coils"/>
    </source>
</evidence>